<dbReference type="Gene3D" id="2.20.200.10">
    <property type="entry name" value="Outer membrane efflux proteins (OEP)"/>
    <property type="match status" value="1"/>
</dbReference>
<evidence type="ECO:0000313" key="12">
    <source>
        <dbReference type="Proteomes" id="UP000627205"/>
    </source>
</evidence>
<evidence type="ECO:0000313" key="11">
    <source>
        <dbReference type="EMBL" id="GGI53361.1"/>
    </source>
</evidence>
<evidence type="ECO:0000256" key="5">
    <source>
        <dbReference type="ARBA" id="ARBA00022729"/>
    </source>
</evidence>
<dbReference type="Proteomes" id="UP000627205">
    <property type="component" value="Unassembled WGS sequence"/>
</dbReference>
<comment type="similarity">
    <text evidence="2 9">Belongs to the outer membrane factor (OMF) (TC 1.B.17) family.</text>
</comment>
<dbReference type="Pfam" id="PF02321">
    <property type="entry name" value="OEP"/>
    <property type="match status" value="2"/>
</dbReference>
<dbReference type="InterPro" id="IPR010131">
    <property type="entry name" value="MdtP/NodT-like"/>
</dbReference>
<evidence type="ECO:0000256" key="1">
    <source>
        <dbReference type="ARBA" id="ARBA00004370"/>
    </source>
</evidence>
<reference evidence="11" key="1">
    <citation type="journal article" date="2014" name="Int. J. Syst. Evol. Microbiol.">
        <title>Complete genome sequence of Corynebacterium casei LMG S-19264T (=DSM 44701T), isolated from a smear-ripened cheese.</title>
        <authorList>
            <consortium name="US DOE Joint Genome Institute (JGI-PGF)"/>
            <person name="Walter F."/>
            <person name="Albersmeier A."/>
            <person name="Kalinowski J."/>
            <person name="Ruckert C."/>
        </authorList>
    </citation>
    <scope>NUCLEOTIDE SEQUENCE</scope>
    <source>
        <strain evidence="11">CCM 7664</strain>
    </source>
</reference>
<accession>A0A8J3AXJ6</accession>
<gene>
    <name evidence="11" type="ORF">GCM10011430_05350</name>
</gene>
<evidence type="ECO:0000256" key="10">
    <source>
        <dbReference type="SAM" id="MobiDB-lite"/>
    </source>
</evidence>
<keyword evidence="12" id="KW-1185">Reference proteome</keyword>
<dbReference type="EMBL" id="BMDP01000001">
    <property type="protein sequence ID" value="GGI53361.1"/>
    <property type="molecule type" value="Genomic_DNA"/>
</dbReference>
<feature type="region of interest" description="Disordered" evidence="10">
    <location>
        <begin position="489"/>
        <end position="509"/>
    </location>
</feature>
<evidence type="ECO:0000256" key="4">
    <source>
        <dbReference type="ARBA" id="ARBA00022692"/>
    </source>
</evidence>
<keyword evidence="5" id="KW-0732">Signal</keyword>
<proteinExistence type="inferred from homology"/>
<dbReference type="NCBIfam" id="TIGR01845">
    <property type="entry name" value="outer_NodT"/>
    <property type="match status" value="1"/>
</dbReference>
<dbReference type="Gene3D" id="1.20.1600.10">
    <property type="entry name" value="Outer membrane efflux proteins (OEP)"/>
    <property type="match status" value="1"/>
</dbReference>
<dbReference type="SUPFAM" id="SSF56954">
    <property type="entry name" value="Outer membrane efflux proteins (OEP)"/>
    <property type="match status" value="1"/>
</dbReference>
<keyword evidence="6 9" id="KW-0472">Membrane</keyword>
<evidence type="ECO:0000256" key="9">
    <source>
        <dbReference type="RuleBase" id="RU362097"/>
    </source>
</evidence>
<comment type="subcellular location">
    <subcellularLocation>
        <location evidence="9">Cell membrane</location>
        <topology evidence="9">Lipid-anchor</topology>
    </subcellularLocation>
    <subcellularLocation>
        <location evidence="1">Membrane</location>
    </subcellularLocation>
</comment>
<dbReference type="PANTHER" id="PTHR30203:SF20">
    <property type="entry name" value="MULTIDRUG RESISTANCE OUTER MEMBRANE PROTEIN MDTP-RELATED"/>
    <property type="match status" value="1"/>
</dbReference>
<dbReference type="GO" id="GO:0015562">
    <property type="term" value="F:efflux transmembrane transporter activity"/>
    <property type="evidence" value="ECO:0007669"/>
    <property type="project" value="InterPro"/>
</dbReference>
<organism evidence="11 12">
    <name type="scientific">Oxalicibacterium solurbis</name>
    <dbReference type="NCBI Taxonomy" id="69280"/>
    <lineage>
        <taxon>Bacteria</taxon>
        <taxon>Pseudomonadati</taxon>
        <taxon>Pseudomonadota</taxon>
        <taxon>Betaproteobacteria</taxon>
        <taxon>Burkholderiales</taxon>
        <taxon>Oxalobacteraceae</taxon>
        <taxon>Oxalicibacterium</taxon>
    </lineage>
</organism>
<sequence>MNHSLSNPVPGPARSFRGLLTASCAAVLLTACASFDGIAPSSQLQQPANYAAAESLPGQHGQWPDASWARALGGEPLQSLIDEALAGNPGLQVAQARVAAAKAAAEVAGANGDPVWSATFDATYQRYTENGIIPPPLAGSYKTDSQLALNFSYDFDFWGRHAAEFRSAISQDKAAQAEQYNARLVISTAVARAWVQLAQQYEQRDLNQQQLEVGEKLQKLARLRYDAGLDAKSDEEQIKQLIASLRATQAQLDEAIVLTRNQLAALMGQGPDRGLRIPRPTLPVEEAIALPDELPLTLLGRRPDITAARWRVEAAQGDIDAAKTAFYPNVNLVAFAGFSAIGLDNLLESGSRVAGIGPAISVPILDSTRLRGGLKQRVATYDAQVATYNQTLTEALHDVADQVKSLQSAIAQSRQQELATQAAANTLQLARDRERVGTTNMLPVLQSQLFYLFQKRIDLDSQARRSEMHIALIKALGGGFDSQAQGLIHDAHDNNSSSNNDSPSVSNAS</sequence>
<dbReference type="RefSeq" id="WP_188419417.1">
    <property type="nucleotide sequence ID" value="NZ_BMDP01000001.1"/>
</dbReference>
<dbReference type="InterPro" id="IPR003423">
    <property type="entry name" value="OMP_efflux"/>
</dbReference>
<keyword evidence="7 9" id="KW-0564">Palmitate</keyword>
<name>A0A8J3AXJ6_9BURK</name>
<evidence type="ECO:0000256" key="6">
    <source>
        <dbReference type="ARBA" id="ARBA00023136"/>
    </source>
</evidence>
<dbReference type="GO" id="GO:0005886">
    <property type="term" value="C:plasma membrane"/>
    <property type="evidence" value="ECO:0007669"/>
    <property type="project" value="UniProtKB-SubCell"/>
</dbReference>
<evidence type="ECO:0000256" key="3">
    <source>
        <dbReference type="ARBA" id="ARBA00022452"/>
    </source>
</evidence>
<keyword evidence="8 9" id="KW-0449">Lipoprotein</keyword>
<reference evidence="11" key="2">
    <citation type="submission" date="2020-09" db="EMBL/GenBank/DDBJ databases">
        <authorList>
            <person name="Sun Q."/>
            <person name="Sedlacek I."/>
        </authorList>
    </citation>
    <scope>NUCLEOTIDE SEQUENCE</scope>
    <source>
        <strain evidence="11">CCM 7664</strain>
    </source>
</reference>
<evidence type="ECO:0000256" key="8">
    <source>
        <dbReference type="ARBA" id="ARBA00023288"/>
    </source>
</evidence>
<protein>
    <submittedName>
        <fullName evidence="11">MarR family transcriptional regulator</fullName>
    </submittedName>
</protein>
<keyword evidence="4 9" id="KW-0812">Transmembrane</keyword>
<keyword evidence="3 9" id="KW-1134">Transmembrane beta strand</keyword>
<evidence type="ECO:0000256" key="2">
    <source>
        <dbReference type="ARBA" id="ARBA00007613"/>
    </source>
</evidence>
<dbReference type="PANTHER" id="PTHR30203">
    <property type="entry name" value="OUTER MEMBRANE CATION EFFLUX PROTEIN"/>
    <property type="match status" value="1"/>
</dbReference>
<feature type="compositionally biased region" description="Low complexity" evidence="10">
    <location>
        <begin position="494"/>
        <end position="509"/>
    </location>
</feature>
<comment type="caution">
    <text evidence="11">The sequence shown here is derived from an EMBL/GenBank/DDBJ whole genome shotgun (WGS) entry which is preliminary data.</text>
</comment>
<evidence type="ECO:0000256" key="7">
    <source>
        <dbReference type="ARBA" id="ARBA00023139"/>
    </source>
</evidence>
<dbReference type="AlphaFoldDB" id="A0A8J3AXJ6"/>